<keyword evidence="1" id="KW-0805">Transcription regulation</keyword>
<reference evidence="5 6" key="1">
    <citation type="submission" date="2016-10" db="EMBL/GenBank/DDBJ databases">
        <authorList>
            <person name="de Groot N.N."/>
        </authorList>
    </citation>
    <scope>NUCLEOTIDE SEQUENCE [LARGE SCALE GENOMIC DNA]</scope>
    <source>
        <strain evidence="5 6">AR32</strain>
    </source>
</reference>
<dbReference type="Gene3D" id="1.10.260.40">
    <property type="entry name" value="lambda repressor-like DNA-binding domains"/>
    <property type="match status" value="1"/>
</dbReference>
<dbReference type="SMART" id="SM00530">
    <property type="entry name" value="HTH_XRE"/>
    <property type="match status" value="1"/>
</dbReference>
<feature type="domain" description="HTH cro/C1-type" evidence="4">
    <location>
        <begin position="13"/>
        <end position="67"/>
    </location>
</feature>
<dbReference type="InterPro" id="IPR001387">
    <property type="entry name" value="Cro/C1-type_HTH"/>
</dbReference>
<dbReference type="GO" id="GO:0005829">
    <property type="term" value="C:cytosol"/>
    <property type="evidence" value="ECO:0007669"/>
    <property type="project" value="TreeGrafter"/>
</dbReference>
<evidence type="ECO:0000256" key="3">
    <source>
        <dbReference type="ARBA" id="ARBA00023163"/>
    </source>
</evidence>
<name>A0A1H5VPK0_XYLRU</name>
<dbReference type="PANTHER" id="PTHR46797:SF23">
    <property type="entry name" value="HTH-TYPE TRANSCRIPTIONAL REGULATOR SUTR"/>
    <property type="match status" value="1"/>
</dbReference>
<dbReference type="InterPro" id="IPR050807">
    <property type="entry name" value="TransReg_Diox_bact_type"/>
</dbReference>
<dbReference type="SUPFAM" id="SSF47413">
    <property type="entry name" value="lambda repressor-like DNA-binding domains"/>
    <property type="match status" value="1"/>
</dbReference>
<dbReference type="GO" id="GO:0003700">
    <property type="term" value="F:DNA-binding transcription factor activity"/>
    <property type="evidence" value="ECO:0007669"/>
    <property type="project" value="TreeGrafter"/>
</dbReference>
<dbReference type="AlphaFoldDB" id="A0A1H5VPK0"/>
<dbReference type="Pfam" id="PF01381">
    <property type="entry name" value="HTH_3"/>
    <property type="match status" value="1"/>
</dbReference>
<evidence type="ECO:0000256" key="2">
    <source>
        <dbReference type="ARBA" id="ARBA00023125"/>
    </source>
</evidence>
<sequence length="70" mass="7921">MKTDVNITFGKRVAELRKNAGYSQEQFAFKCEVDRTYIGTIERGEKSPTLNTIDKIANALGISKSELFNY</sequence>
<gene>
    <name evidence="5" type="ORF">SAMN05216354_1961</name>
</gene>
<organism evidence="5 6">
    <name type="scientific">Xylanibacter ruminicola</name>
    <name type="common">Prevotella ruminicola</name>
    <dbReference type="NCBI Taxonomy" id="839"/>
    <lineage>
        <taxon>Bacteria</taxon>
        <taxon>Pseudomonadati</taxon>
        <taxon>Bacteroidota</taxon>
        <taxon>Bacteroidia</taxon>
        <taxon>Bacteroidales</taxon>
        <taxon>Prevotellaceae</taxon>
        <taxon>Xylanibacter</taxon>
    </lineage>
</organism>
<dbReference type="RefSeq" id="WP_036912430.1">
    <property type="nucleotide sequence ID" value="NZ_FNUV01000005.1"/>
</dbReference>
<dbReference type="Proteomes" id="UP000236735">
    <property type="component" value="Unassembled WGS sequence"/>
</dbReference>
<evidence type="ECO:0000313" key="6">
    <source>
        <dbReference type="Proteomes" id="UP000236735"/>
    </source>
</evidence>
<evidence type="ECO:0000256" key="1">
    <source>
        <dbReference type="ARBA" id="ARBA00023015"/>
    </source>
</evidence>
<evidence type="ECO:0000259" key="4">
    <source>
        <dbReference type="PROSITE" id="PS50943"/>
    </source>
</evidence>
<dbReference type="InterPro" id="IPR010982">
    <property type="entry name" value="Lambda_DNA-bd_dom_sf"/>
</dbReference>
<dbReference type="GO" id="GO:0003677">
    <property type="term" value="F:DNA binding"/>
    <property type="evidence" value="ECO:0007669"/>
    <property type="project" value="UniProtKB-KW"/>
</dbReference>
<accession>A0A1H5VPK0</accession>
<keyword evidence="3" id="KW-0804">Transcription</keyword>
<dbReference type="EMBL" id="FNUV01000005">
    <property type="protein sequence ID" value="SEF89103.1"/>
    <property type="molecule type" value="Genomic_DNA"/>
</dbReference>
<proteinExistence type="predicted"/>
<dbReference type="PANTHER" id="PTHR46797">
    <property type="entry name" value="HTH-TYPE TRANSCRIPTIONAL REGULATOR"/>
    <property type="match status" value="1"/>
</dbReference>
<dbReference type="PROSITE" id="PS50943">
    <property type="entry name" value="HTH_CROC1"/>
    <property type="match status" value="1"/>
</dbReference>
<dbReference type="CDD" id="cd00093">
    <property type="entry name" value="HTH_XRE"/>
    <property type="match status" value="1"/>
</dbReference>
<evidence type="ECO:0000313" key="5">
    <source>
        <dbReference type="EMBL" id="SEF89103.1"/>
    </source>
</evidence>
<protein>
    <submittedName>
        <fullName evidence="5">Helix-turn-helix</fullName>
    </submittedName>
</protein>
<keyword evidence="2" id="KW-0238">DNA-binding</keyword>